<dbReference type="EMBL" id="JBHFQA010000020">
    <property type="protein sequence ID" value="KAL2080896.1"/>
    <property type="molecule type" value="Genomic_DNA"/>
</dbReference>
<dbReference type="InterPro" id="IPR000408">
    <property type="entry name" value="Reg_chr_condens"/>
</dbReference>
<organism evidence="3 4">
    <name type="scientific">Coilia grayii</name>
    <name type="common">Gray's grenadier anchovy</name>
    <dbReference type="NCBI Taxonomy" id="363190"/>
    <lineage>
        <taxon>Eukaryota</taxon>
        <taxon>Metazoa</taxon>
        <taxon>Chordata</taxon>
        <taxon>Craniata</taxon>
        <taxon>Vertebrata</taxon>
        <taxon>Euteleostomi</taxon>
        <taxon>Actinopterygii</taxon>
        <taxon>Neopterygii</taxon>
        <taxon>Teleostei</taxon>
        <taxon>Clupei</taxon>
        <taxon>Clupeiformes</taxon>
        <taxon>Clupeoidei</taxon>
        <taxon>Engraulidae</taxon>
        <taxon>Coilinae</taxon>
        <taxon>Coilia</taxon>
    </lineage>
</organism>
<evidence type="ECO:0000256" key="2">
    <source>
        <dbReference type="SAM" id="MobiDB-lite"/>
    </source>
</evidence>
<proteinExistence type="predicted"/>
<feature type="repeat" description="RCC1" evidence="1">
    <location>
        <begin position="194"/>
        <end position="252"/>
    </location>
</feature>
<feature type="region of interest" description="Disordered" evidence="2">
    <location>
        <begin position="465"/>
        <end position="504"/>
    </location>
</feature>
<dbReference type="Pfam" id="PF00415">
    <property type="entry name" value="RCC1"/>
    <property type="match status" value="4"/>
</dbReference>
<dbReference type="InterPro" id="IPR009091">
    <property type="entry name" value="RCC1/BLIP-II"/>
</dbReference>
<comment type="caution">
    <text evidence="3">The sequence shown here is derived from an EMBL/GenBank/DDBJ whole genome shotgun (WGS) entry which is preliminary data.</text>
</comment>
<feature type="repeat" description="RCC1" evidence="1">
    <location>
        <begin position="653"/>
        <end position="704"/>
    </location>
</feature>
<dbReference type="PANTHER" id="PTHR46089:SF3">
    <property type="entry name" value="ALSIN"/>
    <property type="match status" value="1"/>
</dbReference>
<feature type="region of interest" description="Disordered" evidence="2">
    <location>
        <begin position="355"/>
        <end position="383"/>
    </location>
</feature>
<dbReference type="PROSITE" id="PS50012">
    <property type="entry name" value="RCC1_3"/>
    <property type="match status" value="5"/>
</dbReference>
<reference evidence="3 4" key="1">
    <citation type="submission" date="2024-09" db="EMBL/GenBank/DDBJ databases">
        <title>A chromosome-level genome assembly of Gray's grenadier anchovy, Coilia grayii.</title>
        <authorList>
            <person name="Fu Z."/>
        </authorList>
    </citation>
    <scope>NUCLEOTIDE SEQUENCE [LARGE SCALE GENOMIC DNA]</scope>
    <source>
        <strain evidence="3">G4</strain>
        <tissue evidence="3">Muscle</tissue>
    </source>
</reference>
<evidence type="ECO:0000256" key="1">
    <source>
        <dbReference type="PROSITE-ProRule" id="PRU00235"/>
    </source>
</evidence>
<evidence type="ECO:0000313" key="4">
    <source>
        <dbReference type="Proteomes" id="UP001591681"/>
    </source>
</evidence>
<accession>A0ABD1J2N7</accession>
<dbReference type="Proteomes" id="UP001591681">
    <property type="component" value="Unassembled WGS sequence"/>
</dbReference>
<protein>
    <submittedName>
        <fullName evidence="3">Uncharacterized protein</fullName>
    </submittedName>
</protein>
<feature type="repeat" description="RCC1" evidence="1">
    <location>
        <begin position="146"/>
        <end position="193"/>
    </location>
</feature>
<dbReference type="Pfam" id="PF25582">
    <property type="entry name" value="DH_Alsin"/>
    <property type="match status" value="1"/>
</dbReference>
<dbReference type="PANTHER" id="PTHR46089">
    <property type="entry name" value="ALSIN HOMOLOG"/>
    <property type="match status" value="1"/>
</dbReference>
<dbReference type="SUPFAM" id="SSF50985">
    <property type="entry name" value="RCC1/BLIP-II"/>
    <property type="match status" value="2"/>
</dbReference>
<dbReference type="PRINTS" id="PR00633">
    <property type="entry name" value="RCCNDNSATION"/>
</dbReference>
<dbReference type="PROSITE" id="PS00626">
    <property type="entry name" value="RCC1_2"/>
    <property type="match status" value="2"/>
</dbReference>
<sequence length="910" mass="97170">MFYGYVVQNDSVKFNGSVFKCLTPPPTPSLCLSHYICLCLCSSVCLCLSVCLSSSICLSVCLCLSVSLSVHLSVSLAICLSIMPSVSLPVCSSGDGDGDGGSRERGVLQQWRGYSCSASPERVLLSRPVLQAALGSCHGLLLTQGGFVYAFGELPWKPGSPALAEPVLEECLSGRGVVAVASGSFHCGAVTRDGSVLMWGDNTHGQCGLAGRSLVLSPTPITLLDVEAAPPRLVRTASVACGAQHTLALSTAHEVWAWGTGAQLGLVSHANAPVCRPQKVEHLAGRYVLQVACGGFHSLALVRSLPSASARTLSLDKCGRCQQLLYSMVEKEDHVIISDDHYCPLGVELNEVKRQMSPEEQQQQQKGQSSPGQESNGLGEKVTQVGSSLSSKTFCPALGSAGAGVRTGSKEENTLEPGEEESTSQTDAATVPLRSSVKRTKSSQFPDEQDLKEYLRRLSDQSLCEQDDTGAGAHSTLSSPVSDTPTITPPPVPDHTHPPAGGHSHQLHEAITFHTPGCQPTCPHPHLSTAFEEHLASSCDDCFDDSGVERGLEALEEPGGREGGVRGLCEGGRDPLSGLLHVRDLAQGTKSSSLTDIHLEEIKGPGRRSSLPGLTCQGSLPPPKLGHRRIASAGGRKLPVSMETESLLPSLYTEVWSWGRGQEGQLGHGDRLPRLQPLCIKSLSKREVVKVEAGAHHSLALTAQCQVFSWGSNKAGQLGHLNSLSTAPQPVKMSEGIRVWDVGAGQTHTLLLADGDCVQPILYYSGEQMASHGPTHTYTHTPVLLPFCMNMGYVSGVFAGGQMCQAVSDENIMGFIASMHELCAAERKFYCRLSAIRSQILRPLLAREGVRACLGQCFLLLQTLAGSFSRLCHLIGQHTVSLTRFLQRERDVRGLVMLKQTGIFLDTYKE</sequence>
<feature type="region of interest" description="Disordered" evidence="2">
    <location>
        <begin position="400"/>
        <end position="451"/>
    </location>
</feature>
<name>A0ABD1J2N7_9TELE</name>
<keyword evidence="4" id="KW-1185">Reference proteome</keyword>
<feature type="repeat" description="RCC1" evidence="1">
    <location>
        <begin position="705"/>
        <end position="755"/>
    </location>
</feature>
<dbReference type="AlphaFoldDB" id="A0ABD1J2N7"/>
<dbReference type="InterPro" id="IPR051984">
    <property type="entry name" value="Alsin"/>
</dbReference>
<dbReference type="Gene3D" id="2.130.10.30">
    <property type="entry name" value="Regulator of chromosome condensation 1/beta-lactamase-inhibitor protein II"/>
    <property type="match status" value="2"/>
</dbReference>
<feature type="repeat" description="RCC1" evidence="1">
    <location>
        <begin position="253"/>
        <end position="304"/>
    </location>
</feature>
<feature type="compositionally biased region" description="Low complexity" evidence="2">
    <location>
        <begin position="358"/>
        <end position="375"/>
    </location>
</feature>
<gene>
    <name evidence="3" type="ORF">ACEWY4_022749</name>
</gene>
<evidence type="ECO:0000313" key="3">
    <source>
        <dbReference type="EMBL" id="KAL2080896.1"/>
    </source>
</evidence>